<feature type="compositionally biased region" description="Basic and acidic residues" evidence="1">
    <location>
        <begin position="32"/>
        <end position="56"/>
    </location>
</feature>
<feature type="compositionally biased region" description="Basic and acidic residues" evidence="1">
    <location>
        <begin position="1"/>
        <end position="25"/>
    </location>
</feature>
<accession>A0A9D3YTK2</accession>
<dbReference type="AlphaFoldDB" id="A0A9D3YTK2"/>
<proteinExistence type="predicted"/>
<reference evidence="2" key="1">
    <citation type="journal article" date="2019" name="bioRxiv">
        <title>The Genome of the Zebra Mussel, Dreissena polymorpha: A Resource for Invasive Species Research.</title>
        <authorList>
            <person name="McCartney M.A."/>
            <person name="Auch B."/>
            <person name="Kono T."/>
            <person name="Mallez S."/>
            <person name="Zhang Y."/>
            <person name="Obille A."/>
            <person name="Becker A."/>
            <person name="Abrahante J.E."/>
            <person name="Garbe J."/>
            <person name="Badalamenti J.P."/>
            <person name="Herman A."/>
            <person name="Mangelson H."/>
            <person name="Liachko I."/>
            <person name="Sullivan S."/>
            <person name="Sone E.D."/>
            <person name="Koren S."/>
            <person name="Silverstein K.A.T."/>
            <person name="Beckman K.B."/>
            <person name="Gohl D.M."/>
        </authorList>
    </citation>
    <scope>NUCLEOTIDE SEQUENCE</scope>
    <source>
        <strain evidence="2">Duluth1</strain>
        <tissue evidence="2">Whole animal</tissue>
    </source>
</reference>
<evidence type="ECO:0000313" key="3">
    <source>
        <dbReference type="Proteomes" id="UP000828390"/>
    </source>
</evidence>
<reference evidence="2" key="2">
    <citation type="submission" date="2020-11" db="EMBL/GenBank/DDBJ databases">
        <authorList>
            <person name="McCartney M.A."/>
            <person name="Auch B."/>
            <person name="Kono T."/>
            <person name="Mallez S."/>
            <person name="Becker A."/>
            <person name="Gohl D.M."/>
            <person name="Silverstein K.A.T."/>
            <person name="Koren S."/>
            <person name="Bechman K.B."/>
            <person name="Herman A."/>
            <person name="Abrahante J.E."/>
            <person name="Garbe J."/>
        </authorList>
    </citation>
    <scope>NUCLEOTIDE SEQUENCE</scope>
    <source>
        <strain evidence="2">Duluth1</strain>
        <tissue evidence="2">Whole animal</tissue>
    </source>
</reference>
<dbReference type="EMBL" id="JAIWYP010000015">
    <property type="protein sequence ID" value="KAH3705203.1"/>
    <property type="molecule type" value="Genomic_DNA"/>
</dbReference>
<name>A0A9D3YTK2_DREPO</name>
<comment type="caution">
    <text evidence="2">The sequence shown here is derived from an EMBL/GenBank/DDBJ whole genome shotgun (WGS) entry which is preliminary data.</text>
</comment>
<gene>
    <name evidence="2" type="ORF">DPMN_080269</name>
</gene>
<keyword evidence="3" id="KW-1185">Reference proteome</keyword>
<dbReference type="Proteomes" id="UP000828390">
    <property type="component" value="Unassembled WGS sequence"/>
</dbReference>
<evidence type="ECO:0000256" key="1">
    <source>
        <dbReference type="SAM" id="MobiDB-lite"/>
    </source>
</evidence>
<sequence length="56" mass="6956">MTKESMRKARQKPERPEKERLMTKESKRKARQVPERPERERERTLTKKFNEELSKK</sequence>
<feature type="region of interest" description="Disordered" evidence="1">
    <location>
        <begin position="1"/>
        <end position="56"/>
    </location>
</feature>
<evidence type="ECO:0000313" key="2">
    <source>
        <dbReference type="EMBL" id="KAH3705203.1"/>
    </source>
</evidence>
<protein>
    <submittedName>
        <fullName evidence="2">Uncharacterized protein</fullName>
    </submittedName>
</protein>
<organism evidence="2 3">
    <name type="scientific">Dreissena polymorpha</name>
    <name type="common">Zebra mussel</name>
    <name type="synonym">Mytilus polymorpha</name>
    <dbReference type="NCBI Taxonomy" id="45954"/>
    <lineage>
        <taxon>Eukaryota</taxon>
        <taxon>Metazoa</taxon>
        <taxon>Spiralia</taxon>
        <taxon>Lophotrochozoa</taxon>
        <taxon>Mollusca</taxon>
        <taxon>Bivalvia</taxon>
        <taxon>Autobranchia</taxon>
        <taxon>Heteroconchia</taxon>
        <taxon>Euheterodonta</taxon>
        <taxon>Imparidentia</taxon>
        <taxon>Neoheterodontei</taxon>
        <taxon>Myida</taxon>
        <taxon>Dreissenoidea</taxon>
        <taxon>Dreissenidae</taxon>
        <taxon>Dreissena</taxon>
    </lineage>
</organism>